<dbReference type="Proteomes" id="UP001159427">
    <property type="component" value="Unassembled WGS sequence"/>
</dbReference>
<keyword evidence="2" id="KW-0812">Transmembrane</keyword>
<keyword evidence="5" id="KW-1185">Reference proteome</keyword>
<keyword evidence="3" id="KW-0732">Signal</keyword>
<evidence type="ECO:0000256" key="1">
    <source>
        <dbReference type="SAM" id="MobiDB-lite"/>
    </source>
</evidence>
<comment type="caution">
    <text evidence="4">The sequence shown here is derived from an EMBL/GenBank/DDBJ whole genome shotgun (WGS) entry which is preliminary data.</text>
</comment>
<feature type="compositionally biased region" description="Low complexity" evidence="1">
    <location>
        <begin position="180"/>
        <end position="203"/>
    </location>
</feature>
<organism evidence="4 5">
    <name type="scientific">Porites evermanni</name>
    <dbReference type="NCBI Taxonomy" id="104178"/>
    <lineage>
        <taxon>Eukaryota</taxon>
        <taxon>Metazoa</taxon>
        <taxon>Cnidaria</taxon>
        <taxon>Anthozoa</taxon>
        <taxon>Hexacorallia</taxon>
        <taxon>Scleractinia</taxon>
        <taxon>Fungiina</taxon>
        <taxon>Poritidae</taxon>
        <taxon>Porites</taxon>
    </lineage>
</organism>
<proteinExistence type="predicted"/>
<keyword evidence="2" id="KW-1133">Transmembrane helix</keyword>
<sequence>MNMRKQESKDLLGLLLFIIYSLSKPSEASFPCGIDGDVINVQLNHNEDICLYVNATNNRFSCHFANGKNDCSGNYRQDRLCTDAITHASYKSGKLRFPVNLSKTNCTKIYFMRLHYDDKNKPLICELPCSLFQANSTTVSPTLPSSALPTTIPDSPTPSSATTNSMTVSAPPSQSSALLTTVPGSPTTSSVTTNSITVSSPSSALPLTTIPDSHTTSSATSENSHGLALHIVLPAIGSLAVVIVIIAVCLYCRYHSKHKRGIKLPNTEEISAV</sequence>
<feature type="chain" id="PRO_5045473527" evidence="3">
    <location>
        <begin position="29"/>
        <end position="273"/>
    </location>
</feature>
<protein>
    <submittedName>
        <fullName evidence="4">Uncharacterized protein</fullName>
    </submittedName>
</protein>
<reference evidence="4 5" key="1">
    <citation type="submission" date="2022-05" db="EMBL/GenBank/DDBJ databases">
        <authorList>
            <consortium name="Genoscope - CEA"/>
            <person name="William W."/>
        </authorList>
    </citation>
    <scope>NUCLEOTIDE SEQUENCE [LARGE SCALE GENOMIC DNA]</scope>
</reference>
<dbReference type="EMBL" id="CALNXI010000544">
    <property type="protein sequence ID" value="CAH3028966.1"/>
    <property type="molecule type" value="Genomic_DNA"/>
</dbReference>
<keyword evidence="2" id="KW-0472">Membrane</keyword>
<feature type="compositionally biased region" description="Polar residues" evidence="1">
    <location>
        <begin position="168"/>
        <end position="179"/>
    </location>
</feature>
<feature type="transmembrane region" description="Helical" evidence="2">
    <location>
        <begin position="227"/>
        <end position="252"/>
    </location>
</feature>
<accession>A0ABN8MKC3</accession>
<evidence type="ECO:0000313" key="4">
    <source>
        <dbReference type="EMBL" id="CAH3028966.1"/>
    </source>
</evidence>
<evidence type="ECO:0000313" key="5">
    <source>
        <dbReference type="Proteomes" id="UP001159427"/>
    </source>
</evidence>
<gene>
    <name evidence="4" type="ORF">PEVE_00035274</name>
</gene>
<feature type="region of interest" description="Disordered" evidence="1">
    <location>
        <begin position="140"/>
        <end position="221"/>
    </location>
</feature>
<feature type="compositionally biased region" description="Low complexity" evidence="1">
    <location>
        <begin position="149"/>
        <end position="167"/>
    </location>
</feature>
<evidence type="ECO:0000256" key="3">
    <source>
        <dbReference type="SAM" id="SignalP"/>
    </source>
</evidence>
<feature type="signal peptide" evidence="3">
    <location>
        <begin position="1"/>
        <end position="28"/>
    </location>
</feature>
<name>A0ABN8MKC3_9CNID</name>
<evidence type="ECO:0000256" key="2">
    <source>
        <dbReference type="SAM" id="Phobius"/>
    </source>
</evidence>
<feature type="compositionally biased region" description="Polar residues" evidence="1">
    <location>
        <begin position="210"/>
        <end position="221"/>
    </location>
</feature>